<dbReference type="Pfam" id="PF08309">
    <property type="entry name" value="LVIVD"/>
    <property type="match status" value="7"/>
</dbReference>
<dbReference type="AlphaFoldDB" id="A0A1F6N9U7"/>
<evidence type="ECO:0000313" key="2">
    <source>
        <dbReference type="EMBL" id="OGH80702.1"/>
    </source>
</evidence>
<dbReference type="InterPro" id="IPR015943">
    <property type="entry name" value="WD40/YVTN_repeat-like_dom_sf"/>
</dbReference>
<dbReference type="Gene3D" id="2.130.10.10">
    <property type="entry name" value="YVTN repeat-like/Quinoprotein amine dehydrogenase"/>
    <property type="match status" value="1"/>
</dbReference>
<dbReference type="Proteomes" id="UP000178726">
    <property type="component" value="Unassembled WGS sequence"/>
</dbReference>
<dbReference type="EMBL" id="MFQK01000035">
    <property type="protein sequence ID" value="OGH80702.1"/>
    <property type="molecule type" value="Genomic_DNA"/>
</dbReference>
<proteinExistence type="predicted"/>
<dbReference type="STRING" id="1798689.A3I29_01175"/>
<protein>
    <recommendedName>
        <fullName evidence="4">LVIVD repeat protein</fullName>
    </recommendedName>
</protein>
<feature type="region of interest" description="Disordered" evidence="1">
    <location>
        <begin position="936"/>
        <end position="1011"/>
    </location>
</feature>
<evidence type="ECO:0000256" key="1">
    <source>
        <dbReference type="SAM" id="MobiDB-lite"/>
    </source>
</evidence>
<accession>A0A1F6N9U7</accession>
<gene>
    <name evidence="2" type="ORF">A3I29_01175</name>
</gene>
<reference evidence="2 3" key="1">
    <citation type="journal article" date="2016" name="Nat. Commun.">
        <title>Thousands of microbial genomes shed light on interconnected biogeochemical processes in an aquifer system.</title>
        <authorList>
            <person name="Anantharaman K."/>
            <person name="Brown C.T."/>
            <person name="Hug L.A."/>
            <person name="Sharon I."/>
            <person name="Castelle C.J."/>
            <person name="Probst A.J."/>
            <person name="Thomas B.C."/>
            <person name="Singh A."/>
            <person name="Wilkins M.J."/>
            <person name="Karaoz U."/>
            <person name="Brodie E.L."/>
            <person name="Williams K.H."/>
            <person name="Hubbard S.S."/>
            <person name="Banfield J.F."/>
        </authorList>
    </citation>
    <scope>NUCLEOTIDE SEQUENCE [LARGE SCALE GENOMIC DNA]</scope>
</reference>
<feature type="compositionally biased region" description="Low complexity" evidence="1">
    <location>
        <begin position="936"/>
        <end position="987"/>
    </location>
</feature>
<comment type="caution">
    <text evidence="2">The sequence shown here is derived from an EMBL/GenBank/DDBJ whole genome shotgun (WGS) entry which is preliminary data.</text>
</comment>
<evidence type="ECO:0000313" key="3">
    <source>
        <dbReference type="Proteomes" id="UP000178726"/>
    </source>
</evidence>
<organism evidence="2 3">
    <name type="scientific">Candidatus Magasanikbacteria bacterium RIFCSPLOWO2_02_FULL_44_11</name>
    <dbReference type="NCBI Taxonomy" id="1798689"/>
    <lineage>
        <taxon>Bacteria</taxon>
        <taxon>Candidatus Magasanikiibacteriota</taxon>
    </lineage>
</organism>
<sequence length="1011" mass="104704">MTGLFDVSGTSTLATTTFNKYVGIGTTTPQEKVHIYNGSLLVDNPINPTIKGVYDTPSTSFDVYVSGKYAYVADGSSGLQIIDISNSASPTTIGTYDTTGQAYSVHVSGRYAYVADGISQLLLILDISNPASPILIGSFNLGGIANANGIYVSGKYAYVANSNNGLKIIDISNPASPTLVSTNNSSNAQDVYVSGKYAYVADYAGGLKIIDISNPASPTTTGSYDTAGLAFDVYVSGRYAYVGDGGSGLQIIDVSNPASSTLTGNYDTANIALGIYVSGKYAYVSDGTSGLLIVDVSNPAAPELVGSYNTSGNAAKTHVSGRYAYIADGTSGLQIIDIYGADIHAANIGNIATNDLTVWENIDIGNSLSVRNGLNVGIGGIMADGPLNVTGTSSFMAYVGIGTTTPQAPLHIVGTIGTTSSPVVIVDKISATGTLMSFRQNSVEQGTITVSDDGVVSYNAFTGSHYAVLPPGVTDMTRGTLVSLSGLNEFLNDNSEAEIIYGVTSTAEVNDPHVLGSYLALQNPGSYSKMNPYLVMAVGNGDMLVTDGGSNIAAGDFLISSAVSGHGMKDTGTFDQSYIVARAAEAVNWSSVTSTLDGVKHKRISVFYESFVKDNRFGKTFIVSSTAATMTLGGASVLSVLANGDVLTNGTVKAASFETGPNNLDLAEIYPIQASCERDDSCPEPGDAVCLVDGQQSTIEKCTLPYSEKAIGIISTNPGFTLGGRGNDQERKVALAGRVPLKVSSKNGSIRVGDKLTTSDVPGVAMKAVDSGPTIGVALEDFYSELGSTQVFVKMGWWAPLTFSSPVATSTLSAASIMETVIEGLKNLGITIAQGVIKATEFIADKVTSGEVKTQKLCVDDTCITQSQFKALLEKNNISPESQPMAALSTTTTVSSVDVVSTSTTLITTETTNTTSGTDMVVSTTTATTAVVSSTELVTTETSNDTNSSTTELNTSTDTTSSDTEITSSATSETTTTEPEPAPITLEPVVIDPAPTETASVSTDESTPIDQ</sequence>
<evidence type="ECO:0008006" key="4">
    <source>
        <dbReference type="Google" id="ProtNLM"/>
    </source>
</evidence>
<feature type="compositionally biased region" description="Polar residues" evidence="1">
    <location>
        <begin position="997"/>
        <end position="1011"/>
    </location>
</feature>
<name>A0A1F6N9U7_9BACT</name>
<dbReference type="InterPro" id="IPR011048">
    <property type="entry name" value="Haem_d1_sf"/>
</dbReference>
<dbReference type="SUPFAM" id="SSF51004">
    <property type="entry name" value="C-terminal (heme d1) domain of cytochrome cd1-nitrite reductase"/>
    <property type="match status" value="1"/>
</dbReference>
<dbReference type="InterPro" id="IPR013211">
    <property type="entry name" value="LVIVD"/>
</dbReference>